<accession>A0AAV4GP28</accession>
<dbReference type="Proteomes" id="UP000762676">
    <property type="component" value="Unassembled WGS sequence"/>
</dbReference>
<evidence type="ECO:0000313" key="3">
    <source>
        <dbReference type="Proteomes" id="UP000762676"/>
    </source>
</evidence>
<reference evidence="2 3" key="1">
    <citation type="journal article" date="2021" name="Elife">
        <title>Chloroplast acquisition without the gene transfer in kleptoplastic sea slugs, Plakobranchus ocellatus.</title>
        <authorList>
            <person name="Maeda T."/>
            <person name="Takahashi S."/>
            <person name="Yoshida T."/>
            <person name="Shimamura S."/>
            <person name="Takaki Y."/>
            <person name="Nagai Y."/>
            <person name="Toyoda A."/>
            <person name="Suzuki Y."/>
            <person name="Arimoto A."/>
            <person name="Ishii H."/>
            <person name="Satoh N."/>
            <person name="Nishiyama T."/>
            <person name="Hasebe M."/>
            <person name="Maruyama T."/>
            <person name="Minagawa J."/>
            <person name="Obokata J."/>
            <person name="Shigenobu S."/>
        </authorList>
    </citation>
    <scope>NUCLEOTIDE SEQUENCE [LARGE SCALE GENOMIC DNA]</scope>
</reference>
<feature type="region of interest" description="Disordered" evidence="1">
    <location>
        <begin position="27"/>
        <end position="101"/>
    </location>
</feature>
<feature type="compositionally biased region" description="Basic residues" evidence="1">
    <location>
        <begin position="63"/>
        <end position="72"/>
    </location>
</feature>
<dbReference type="EMBL" id="BMAT01005057">
    <property type="protein sequence ID" value="GFR86670.1"/>
    <property type="molecule type" value="Genomic_DNA"/>
</dbReference>
<gene>
    <name evidence="2" type="ORF">ElyMa_002473500</name>
</gene>
<feature type="compositionally biased region" description="Basic residues" evidence="1">
    <location>
        <begin position="45"/>
        <end position="54"/>
    </location>
</feature>
<evidence type="ECO:0000313" key="2">
    <source>
        <dbReference type="EMBL" id="GFR86670.1"/>
    </source>
</evidence>
<protein>
    <submittedName>
        <fullName evidence="2">Uncharacterized protein</fullName>
    </submittedName>
</protein>
<organism evidence="2 3">
    <name type="scientific">Elysia marginata</name>
    <dbReference type="NCBI Taxonomy" id="1093978"/>
    <lineage>
        <taxon>Eukaryota</taxon>
        <taxon>Metazoa</taxon>
        <taxon>Spiralia</taxon>
        <taxon>Lophotrochozoa</taxon>
        <taxon>Mollusca</taxon>
        <taxon>Gastropoda</taxon>
        <taxon>Heterobranchia</taxon>
        <taxon>Euthyneura</taxon>
        <taxon>Panpulmonata</taxon>
        <taxon>Sacoglossa</taxon>
        <taxon>Placobranchoidea</taxon>
        <taxon>Plakobranchidae</taxon>
        <taxon>Elysia</taxon>
    </lineage>
</organism>
<sequence length="225" mass="25581">MREKRNGNNIDWNIAGNTYGQWMGVRSKQDKNSDTHKHGNDFRQTSRHKQHPHTVSRNAIRQTSRHKQHPRTVSRNAIRQTSRHKQHPHTVSRNAIRQTSRHNTFALSQGTLSDKHQDINNTLALSQGSLSDKHQDINNTLALSQRTLPDNHHRTKLKQKLVRQIYPEAGIVEGEIEEITTRDIGRDDGENSTSPAAGLRLRGSFNLPSLSLPVFSSLSVFDTCL</sequence>
<proteinExistence type="predicted"/>
<comment type="caution">
    <text evidence="2">The sequence shown here is derived from an EMBL/GenBank/DDBJ whole genome shotgun (WGS) entry which is preliminary data.</text>
</comment>
<feature type="compositionally biased region" description="Polar residues" evidence="1">
    <location>
        <begin position="91"/>
        <end position="101"/>
    </location>
</feature>
<keyword evidence="3" id="KW-1185">Reference proteome</keyword>
<dbReference type="AlphaFoldDB" id="A0AAV4GP28"/>
<feature type="compositionally biased region" description="Basic residues" evidence="1">
    <location>
        <begin position="81"/>
        <end position="90"/>
    </location>
</feature>
<name>A0AAV4GP28_9GAST</name>
<evidence type="ECO:0000256" key="1">
    <source>
        <dbReference type="SAM" id="MobiDB-lite"/>
    </source>
</evidence>
<feature type="compositionally biased region" description="Basic and acidic residues" evidence="1">
    <location>
        <begin position="27"/>
        <end position="41"/>
    </location>
</feature>